<dbReference type="Gene3D" id="3.30.870.10">
    <property type="entry name" value="Endonuclease Chain A"/>
    <property type="match status" value="2"/>
</dbReference>
<dbReference type="EMBL" id="JACBAE010001277">
    <property type="protein sequence ID" value="KAF7167881.1"/>
    <property type="molecule type" value="Genomic_DNA"/>
</dbReference>
<proteinExistence type="predicted"/>
<evidence type="ECO:0000259" key="1">
    <source>
        <dbReference type="PROSITE" id="PS50035"/>
    </source>
</evidence>
<dbReference type="Proteomes" id="UP000654922">
    <property type="component" value="Unassembled WGS sequence"/>
</dbReference>
<dbReference type="OrthoDB" id="36970at2759"/>
<reference evidence="2" key="1">
    <citation type="submission" date="2020-06" db="EMBL/GenBank/DDBJ databases">
        <title>Draft genome sequences of strains closely related to Aspergillus parafelis and Aspergillus hiratsukae.</title>
        <authorList>
            <person name="Dos Santos R.A.C."/>
            <person name="Rivero-Menendez O."/>
            <person name="Steenwyk J.L."/>
            <person name="Mead M.E."/>
            <person name="Goldman G.H."/>
            <person name="Alastruey-Izquierdo A."/>
            <person name="Rokas A."/>
        </authorList>
    </citation>
    <scope>NUCLEOTIDE SEQUENCE</scope>
    <source>
        <strain evidence="2">CNM-CM5623</strain>
    </source>
</reference>
<dbReference type="PANTHER" id="PTHR21248:SF22">
    <property type="entry name" value="PHOSPHOLIPASE D"/>
    <property type="match status" value="1"/>
</dbReference>
<comment type="caution">
    <text evidence="2">The sequence shown here is derived from an EMBL/GenBank/DDBJ whole genome shotgun (WGS) entry which is preliminary data.</text>
</comment>
<dbReference type="SUPFAM" id="SSF56024">
    <property type="entry name" value="Phospholipase D/nuclease"/>
    <property type="match status" value="2"/>
</dbReference>
<dbReference type="AlphaFoldDB" id="A0A8H6Q655"/>
<gene>
    <name evidence="2" type="ORF">CNMCM5623_001028</name>
</gene>
<name>A0A8H6Q655_9EURO</name>
<organism evidence="2 3">
    <name type="scientific">Aspergillus felis</name>
    <dbReference type="NCBI Taxonomy" id="1287682"/>
    <lineage>
        <taxon>Eukaryota</taxon>
        <taxon>Fungi</taxon>
        <taxon>Dikarya</taxon>
        <taxon>Ascomycota</taxon>
        <taxon>Pezizomycotina</taxon>
        <taxon>Eurotiomycetes</taxon>
        <taxon>Eurotiomycetidae</taxon>
        <taxon>Eurotiales</taxon>
        <taxon>Aspergillaceae</taxon>
        <taxon>Aspergillus</taxon>
        <taxon>Aspergillus subgen. Fumigati</taxon>
    </lineage>
</organism>
<dbReference type="SMART" id="SM00155">
    <property type="entry name" value="PLDc"/>
    <property type="match status" value="2"/>
</dbReference>
<feature type="domain" description="PLD phosphodiesterase" evidence="1">
    <location>
        <begin position="607"/>
        <end position="634"/>
    </location>
</feature>
<evidence type="ECO:0000313" key="2">
    <source>
        <dbReference type="EMBL" id="KAF7167881.1"/>
    </source>
</evidence>
<evidence type="ECO:0000313" key="3">
    <source>
        <dbReference type="Proteomes" id="UP000654922"/>
    </source>
</evidence>
<dbReference type="InterPro" id="IPR001736">
    <property type="entry name" value="PLipase_D/transphosphatidylase"/>
</dbReference>
<accession>A0A8H6Q655</accession>
<dbReference type="PANTHER" id="PTHR21248">
    <property type="entry name" value="CARDIOLIPIN SYNTHASE"/>
    <property type="match status" value="1"/>
</dbReference>
<sequence length="667" mass="74777">MVSLEELEAELKDIDPKSLVSGVAYSKTFNIQLGFSTGGGNPYDTCIFIPWELWRQHDNPPDTWNPPLKLRSILEEAFRQAVHLGHTDGLQIDKTVSFTDIANLGEPGVNFMTETTNWVSQQAPGPIFYLANYVNQMDPNITPIIRFLAGGAENSNPSTWAQNQLPFYQNVFWPSGQQIFTHPKAMLYVGYYNPSLHYKPPAMADSAESVHQLPVWLEELIRKVKDDVIAFAKLVGKDSKELEEEIKAFFDRLDADLEALINWIYTHTLPPLSWNHAKFVAVNGRTLVTGGANFWDVYGTGERNLFDFSMRAWGDATISAQTYADNIWRYLAQPHAMDSSSMAWSTKLAVPRPDAFQQASSDVPLYGHTPQTPTGIPVLTTSKIGDWRDGSREYPVQILDAIRDILLQGLWGLNKLHLPKINLMSVFVDALADKNMVQFLSQFNVTPAAWASKHARLHAISSATSSIHMTQQTFVNFFENGTSAYDRMRQTINDRLHLSGTPASWDGNIWPFDLLVAFAKALSRIAKRPQPAPDPSDKPSSSAIYIVLSSRGSDYGDITSVTDLVARLTAIMTSMSTYHLLPATTKPEDVPGIIQTRLKVKRVLDGHNFYCHGKVVCIDESVLYVGSDNAYPNYNEQHGCWVQEAENVQAFMHEYYDGLWTRSSAVD</sequence>
<dbReference type="PROSITE" id="PS50035">
    <property type="entry name" value="PLD"/>
    <property type="match status" value="1"/>
</dbReference>
<protein>
    <recommendedName>
        <fullName evidence="1">PLD phosphodiesterase domain-containing protein</fullName>
    </recommendedName>
</protein>
<dbReference type="GO" id="GO:0003824">
    <property type="term" value="F:catalytic activity"/>
    <property type="evidence" value="ECO:0007669"/>
    <property type="project" value="InterPro"/>
</dbReference>